<dbReference type="PROSITE" id="PS50109">
    <property type="entry name" value="HIS_KIN"/>
    <property type="match status" value="1"/>
</dbReference>
<evidence type="ECO:0000256" key="2">
    <source>
        <dbReference type="ARBA" id="ARBA00012438"/>
    </source>
</evidence>
<reference evidence="9 10" key="1">
    <citation type="submission" date="2023-07" db="EMBL/GenBank/DDBJ databases">
        <title>Genomic Encyclopedia of Type Strains, Phase IV (KMG-IV): sequencing the most valuable type-strain genomes for metagenomic binning, comparative biology and taxonomic classification.</title>
        <authorList>
            <person name="Goeker M."/>
        </authorList>
    </citation>
    <scope>NUCLEOTIDE SEQUENCE [LARGE SCALE GENOMIC DNA]</scope>
    <source>
        <strain evidence="9 10">DSM 19922</strain>
    </source>
</reference>
<dbReference type="PANTHER" id="PTHR42878:SF13">
    <property type="entry name" value="HISTIDINE KINASE"/>
    <property type="match status" value="1"/>
</dbReference>
<dbReference type="Pfam" id="PF07696">
    <property type="entry name" value="7TMR-DISMED2"/>
    <property type="match status" value="1"/>
</dbReference>
<keyword evidence="5 9" id="KW-0418">Kinase</keyword>
<evidence type="ECO:0000256" key="7">
    <source>
        <dbReference type="SAM" id="SignalP"/>
    </source>
</evidence>
<dbReference type="SUPFAM" id="SSF47384">
    <property type="entry name" value="Homodimeric domain of signal transducing histidine kinase"/>
    <property type="match status" value="1"/>
</dbReference>
<dbReference type="InterPro" id="IPR011622">
    <property type="entry name" value="7TMR_DISM_rcpt_extracell_dom2"/>
</dbReference>
<evidence type="ECO:0000313" key="10">
    <source>
        <dbReference type="Proteomes" id="UP001244552"/>
    </source>
</evidence>
<feature type="transmembrane region" description="Helical" evidence="6">
    <location>
        <begin position="197"/>
        <end position="215"/>
    </location>
</feature>
<dbReference type="InterPro" id="IPR003594">
    <property type="entry name" value="HATPase_dom"/>
</dbReference>
<sequence length="660" mass="71496">MRFAVLVGLMATAVLAVAHPVAASAPSGMLPAVTLGDAAVVPLTPVIEVLFDPGAALTLDDVASGRGRAFHPLAAGPASFGQSTGALWGRVRLDLTDAKAADRWLLAIDTLLIARADIHLVAADGRVLLHAVRGLMMEAVPAGEIQYAVGLTPYLGQAVTLYLRIQSRFALVMAPVLRTTAAQLRHEAEMTRLQTPLMGAIATMALLFGAQWLLLRSRLYAYAFGAALGILITGFLGSGVNRIYGLAWGNNVDWWILEGGGILALYCLPLFIATYLDLSSHRPALHRALCRGALVMTAINLGLMLLLPHRLLTGLTASFFAISAVSLWLMFIQPGLGRRDRRSLLLAMSPFLVLNCVHLVAFNRWAPELLPWRGWFKELFTIGLATLLMGFSLAVADQFRFRLGKLVAQRTRQLMEANAETEEALIAEQAARQHLRQFIRMAAHEFKNPLAVIDSAAQVLPLLVGTMTDDVRRRLDNIQANVRRLLALIESCFAEDRLDEQGLVLNRKPINPLAMIEEVAHHQKLLHSCEIRIRADARLPAIDGDLDLLRMAFSALIDNAAKYAPAKSVIEVEIAGADGGLRVHVLDRGRGIPKSDRAELFSRYYRASNVASVPGTGLGLYLARSIIARHAGSLSFTDREGGGTVFTVTLPGSTPSGGRG</sequence>
<dbReference type="PRINTS" id="PR00344">
    <property type="entry name" value="BCTRLSENSOR"/>
</dbReference>
<dbReference type="Proteomes" id="UP001244552">
    <property type="component" value="Unassembled WGS sequence"/>
</dbReference>
<dbReference type="SUPFAM" id="SSF55874">
    <property type="entry name" value="ATPase domain of HSP90 chaperone/DNA topoisomerase II/histidine kinase"/>
    <property type="match status" value="1"/>
</dbReference>
<protein>
    <recommendedName>
        <fullName evidence="2">histidine kinase</fullName>
        <ecNumber evidence="2">2.7.13.3</ecNumber>
    </recommendedName>
</protein>
<dbReference type="PANTHER" id="PTHR42878">
    <property type="entry name" value="TWO-COMPONENT HISTIDINE KINASE"/>
    <property type="match status" value="1"/>
</dbReference>
<keyword evidence="6" id="KW-0472">Membrane</keyword>
<keyword evidence="7" id="KW-0732">Signal</keyword>
<dbReference type="Pfam" id="PF07695">
    <property type="entry name" value="7TMR-DISM_7TM"/>
    <property type="match status" value="1"/>
</dbReference>
<evidence type="ECO:0000256" key="3">
    <source>
        <dbReference type="ARBA" id="ARBA00022553"/>
    </source>
</evidence>
<feature type="transmembrane region" description="Helical" evidence="6">
    <location>
        <begin position="222"/>
        <end position="244"/>
    </location>
</feature>
<evidence type="ECO:0000256" key="1">
    <source>
        <dbReference type="ARBA" id="ARBA00000085"/>
    </source>
</evidence>
<evidence type="ECO:0000256" key="5">
    <source>
        <dbReference type="ARBA" id="ARBA00022777"/>
    </source>
</evidence>
<accession>A0ABU0MRM2</accession>
<name>A0ABU0MRM2_9PROT</name>
<keyword evidence="4" id="KW-0808">Transferase</keyword>
<keyword evidence="10" id="KW-1185">Reference proteome</keyword>
<dbReference type="Gene3D" id="3.30.565.10">
    <property type="entry name" value="Histidine kinase-like ATPase, C-terminal domain"/>
    <property type="match status" value="1"/>
</dbReference>
<comment type="catalytic activity">
    <reaction evidence="1">
        <text>ATP + protein L-histidine = ADP + protein N-phospho-L-histidine.</text>
        <dbReference type="EC" id="2.7.13.3"/>
    </reaction>
</comment>
<feature type="domain" description="Histidine kinase" evidence="8">
    <location>
        <begin position="441"/>
        <end position="654"/>
    </location>
</feature>
<feature type="transmembrane region" description="Helical" evidence="6">
    <location>
        <begin position="374"/>
        <end position="396"/>
    </location>
</feature>
<dbReference type="InterPro" id="IPR005467">
    <property type="entry name" value="His_kinase_dom"/>
</dbReference>
<gene>
    <name evidence="9" type="ORF">QO018_005018</name>
</gene>
<dbReference type="InterPro" id="IPR036097">
    <property type="entry name" value="HisK_dim/P_sf"/>
</dbReference>
<feature type="transmembrane region" description="Helical" evidence="6">
    <location>
        <begin position="256"/>
        <end position="276"/>
    </location>
</feature>
<dbReference type="SMART" id="SM00388">
    <property type="entry name" value="HisKA"/>
    <property type="match status" value="1"/>
</dbReference>
<proteinExistence type="predicted"/>
<dbReference type="RefSeq" id="WP_209984041.1">
    <property type="nucleotide sequence ID" value="NZ_JAGINO010000013.1"/>
</dbReference>
<dbReference type="GO" id="GO:0016301">
    <property type="term" value="F:kinase activity"/>
    <property type="evidence" value="ECO:0007669"/>
    <property type="project" value="UniProtKB-KW"/>
</dbReference>
<evidence type="ECO:0000256" key="6">
    <source>
        <dbReference type="SAM" id="Phobius"/>
    </source>
</evidence>
<dbReference type="EMBL" id="JAUSVU010000023">
    <property type="protein sequence ID" value="MDQ0536127.1"/>
    <property type="molecule type" value="Genomic_DNA"/>
</dbReference>
<feature type="chain" id="PRO_5045213989" description="histidine kinase" evidence="7">
    <location>
        <begin position="19"/>
        <end position="660"/>
    </location>
</feature>
<comment type="caution">
    <text evidence="9">The sequence shown here is derived from an EMBL/GenBank/DDBJ whole genome shotgun (WGS) entry which is preliminary data.</text>
</comment>
<dbReference type="EC" id="2.7.13.3" evidence="2"/>
<dbReference type="Pfam" id="PF00512">
    <property type="entry name" value="HisKA"/>
    <property type="match status" value="1"/>
</dbReference>
<dbReference type="InterPro" id="IPR036890">
    <property type="entry name" value="HATPase_C_sf"/>
</dbReference>
<feature type="transmembrane region" description="Helical" evidence="6">
    <location>
        <begin position="313"/>
        <end position="332"/>
    </location>
</feature>
<dbReference type="InterPro" id="IPR004358">
    <property type="entry name" value="Sig_transdc_His_kin-like_C"/>
</dbReference>
<feature type="transmembrane region" description="Helical" evidence="6">
    <location>
        <begin position="344"/>
        <end position="362"/>
    </location>
</feature>
<keyword evidence="6" id="KW-0812">Transmembrane</keyword>
<evidence type="ECO:0000256" key="4">
    <source>
        <dbReference type="ARBA" id="ARBA00022679"/>
    </source>
</evidence>
<dbReference type="CDD" id="cd00075">
    <property type="entry name" value="HATPase"/>
    <property type="match status" value="1"/>
</dbReference>
<dbReference type="Gene3D" id="1.10.287.130">
    <property type="match status" value="1"/>
</dbReference>
<dbReference type="Gene3D" id="2.60.40.2380">
    <property type="match status" value="1"/>
</dbReference>
<feature type="signal peptide" evidence="7">
    <location>
        <begin position="1"/>
        <end position="18"/>
    </location>
</feature>
<evidence type="ECO:0000259" key="8">
    <source>
        <dbReference type="PROSITE" id="PS50109"/>
    </source>
</evidence>
<dbReference type="InterPro" id="IPR003661">
    <property type="entry name" value="HisK_dim/P_dom"/>
</dbReference>
<dbReference type="InterPro" id="IPR050351">
    <property type="entry name" value="BphY/WalK/GraS-like"/>
</dbReference>
<dbReference type="CDD" id="cd00082">
    <property type="entry name" value="HisKA"/>
    <property type="match status" value="1"/>
</dbReference>
<dbReference type="InterPro" id="IPR011623">
    <property type="entry name" value="7TMR_DISM_rcpt_extracell_dom1"/>
</dbReference>
<keyword evidence="6" id="KW-1133">Transmembrane helix</keyword>
<evidence type="ECO:0000313" key="9">
    <source>
        <dbReference type="EMBL" id="MDQ0536127.1"/>
    </source>
</evidence>
<organism evidence="9 10">
    <name type="scientific">Azospirillum picis</name>
    <dbReference type="NCBI Taxonomy" id="488438"/>
    <lineage>
        <taxon>Bacteria</taxon>
        <taxon>Pseudomonadati</taxon>
        <taxon>Pseudomonadota</taxon>
        <taxon>Alphaproteobacteria</taxon>
        <taxon>Rhodospirillales</taxon>
        <taxon>Azospirillaceae</taxon>
        <taxon>Azospirillum</taxon>
    </lineage>
</organism>
<feature type="transmembrane region" description="Helical" evidence="6">
    <location>
        <begin position="288"/>
        <end position="307"/>
    </location>
</feature>
<keyword evidence="3" id="KW-0597">Phosphoprotein</keyword>
<dbReference type="SMART" id="SM00387">
    <property type="entry name" value="HATPase_c"/>
    <property type="match status" value="1"/>
</dbReference>
<dbReference type="Pfam" id="PF02518">
    <property type="entry name" value="HATPase_c"/>
    <property type="match status" value="1"/>
</dbReference>